<comment type="caution">
    <text evidence="10">The sequence shown here is derived from an EMBL/GenBank/DDBJ whole genome shotgun (WGS) entry which is preliminary data.</text>
</comment>
<keyword evidence="5 9" id="KW-0812">Transmembrane</keyword>
<feature type="transmembrane region" description="Helical" evidence="9">
    <location>
        <begin position="12"/>
        <end position="35"/>
    </location>
</feature>
<dbReference type="PIRSF" id="PIRSF037778">
    <property type="entry name" value="UCP037778_transp_RibU"/>
    <property type="match status" value="1"/>
</dbReference>
<feature type="transmembrane region" description="Helical" evidence="9">
    <location>
        <begin position="116"/>
        <end position="141"/>
    </location>
</feature>
<gene>
    <name evidence="10" type="ORF">B9N49_06770</name>
</gene>
<comment type="similarity">
    <text evidence="2 8">Belongs to the prokaryotic riboflavin transporter (P-RFT) (TC 2.A.87) family.</text>
</comment>
<evidence type="ECO:0000256" key="2">
    <source>
        <dbReference type="ARBA" id="ARBA00005540"/>
    </source>
</evidence>
<evidence type="ECO:0000256" key="9">
    <source>
        <dbReference type="SAM" id="Phobius"/>
    </source>
</evidence>
<evidence type="ECO:0000256" key="6">
    <source>
        <dbReference type="ARBA" id="ARBA00022989"/>
    </source>
</evidence>
<evidence type="ECO:0000256" key="8">
    <source>
        <dbReference type="PIRNR" id="PIRNR037778"/>
    </source>
</evidence>
<proteinExistence type="inferred from homology"/>
<dbReference type="GO" id="GO:0032217">
    <property type="term" value="F:riboflavin transmembrane transporter activity"/>
    <property type="evidence" value="ECO:0007669"/>
    <property type="project" value="UniProtKB-UniRule"/>
</dbReference>
<accession>A0A233V381</accession>
<keyword evidence="7 8" id="KW-0472">Membrane</keyword>
<comment type="subcellular location">
    <subcellularLocation>
        <location evidence="1">Cell membrane</location>
        <topology evidence="1">Multi-pass membrane protein</topology>
    </subcellularLocation>
</comment>
<organism evidence="10 11">
    <name type="scientific">Finegoldia magna</name>
    <name type="common">Peptostreptococcus magnus</name>
    <dbReference type="NCBI Taxonomy" id="1260"/>
    <lineage>
        <taxon>Bacteria</taxon>
        <taxon>Bacillati</taxon>
        <taxon>Bacillota</taxon>
        <taxon>Tissierellia</taxon>
        <taxon>Tissierellales</taxon>
        <taxon>Peptoniphilaceae</taxon>
        <taxon>Finegoldia</taxon>
    </lineage>
</organism>
<dbReference type="AlphaFoldDB" id="A0A233V381"/>
<dbReference type="RefSeq" id="WP_094206058.1">
    <property type="nucleotide sequence ID" value="NZ_NDYC01000031.1"/>
</dbReference>
<protein>
    <recommendedName>
        <fullName evidence="8">Riboflavin transporter</fullName>
    </recommendedName>
</protein>
<reference evidence="11" key="1">
    <citation type="submission" date="2017-04" db="EMBL/GenBank/DDBJ databases">
        <title>Finegoldia magna isolated from orthopedic joint implant-associated infections.</title>
        <authorList>
            <person name="Bjorklund S."/>
            <person name="Bruggemann H."/>
            <person name="Jensen A."/>
            <person name="Hellmark B."/>
            <person name="Soderquist B."/>
        </authorList>
    </citation>
    <scope>NUCLEOTIDE SEQUENCE [LARGE SCALE GENOMIC DNA]</scope>
    <source>
        <strain evidence="11">CCUG 54800</strain>
    </source>
</reference>
<dbReference type="InterPro" id="IPR025720">
    <property type="entry name" value="RibU"/>
</dbReference>
<keyword evidence="3 8" id="KW-0813">Transport</keyword>
<evidence type="ECO:0000313" key="10">
    <source>
        <dbReference type="EMBL" id="OXZ26858.1"/>
    </source>
</evidence>
<dbReference type="EMBL" id="NDYC01000031">
    <property type="protein sequence ID" value="OXZ26858.1"/>
    <property type="molecule type" value="Genomic_DNA"/>
</dbReference>
<dbReference type="Gene3D" id="1.10.1760.20">
    <property type="match status" value="1"/>
</dbReference>
<dbReference type="PANTHER" id="PTHR38438">
    <property type="entry name" value="RIBOFLAVIN TRANSPORTER RIBU"/>
    <property type="match status" value="1"/>
</dbReference>
<dbReference type="Proteomes" id="UP000215413">
    <property type="component" value="Unassembled WGS sequence"/>
</dbReference>
<feature type="transmembrane region" description="Helical" evidence="9">
    <location>
        <begin position="161"/>
        <end position="187"/>
    </location>
</feature>
<comment type="function">
    <text evidence="8">Probably a riboflavin-binding protein that interacts with the energy-coupling factor (ECF) ABC-transporter complex.</text>
</comment>
<feature type="transmembrane region" description="Helical" evidence="9">
    <location>
        <begin position="47"/>
        <end position="74"/>
    </location>
</feature>
<dbReference type="InterPro" id="IPR024529">
    <property type="entry name" value="ECF_trnsprt_substrate-spec"/>
</dbReference>
<sequence length="196" mass="20921">METTRKNSSTQTMVKISILGAISALLMIFKFPLPFAPPFMTVDIGDLGVLISGFALGPVAGVLTSAVKILLNFIINGTTTGGVGELSNFILSSVFVVVASSIYNKGKSKKSAITGLVFGVFAYTVVACISNYFVIFPLYGINLVDFTKEFAKVNSLAGTPLMFVLFSIVPFNIVKGIIVSAVTIALYKPISRFLKK</sequence>
<evidence type="ECO:0000256" key="1">
    <source>
        <dbReference type="ARBA" id="ARBA00004651"/>
    </source>
</evidence>
<dbReference type="Pfam" id="PF12822">
    <property type="entry name" value="ECF_trnsprt"/>
    <property type="match status" value="1"/>
</dbReference>
<evidence type="ECO:0000256" key="5">
    <source>
        <dbReference type="ARBA" id="ARBA00022692"/>
    </source>
</evidence>
<evidence type="ECO:0000256" key="3">
    <source>
        <dbReference type="ARBA" id="ARBA00022448"/>
    </source>
</evidence>
<dbReference type="GO" id="GO:0005886">
    <property type="term" value="C:plasma membrane"/>
    <property type="evidence" value="ECO:0007669"/>
    <property type="project" value="UniProtKB-SubCell"/>
</dbReference>
<evidence type="ECO:0000256" key="7">
    <source>
        <dbReference type="ARBA" id="ARBA00023136"/>
    </source>
</evidence>
<name>A0A233V381_FINMA</name>
<evidence type="ECO:0000313" key="11">
    <source>
        <dbReference type="Proteomes" id="UP000215413"/>
    </source>
</evidence>
<keyword evidence="6 9" id="KW-1133">Transmembrane helix</keyword>
<evidence type="ECO:0000256" key="4">
    <source>
        <dbReference type="ARBA" id="ARBA00022475"/>
    </source>
</evidence>
<dbReference type="PANTHER" id="PTHR38438:SF1">
    <property type="entry name" value="RIBOFLAVIN TRANSPORTER RIBU"/>
    <property type="match status" value="1"/>
</dbReference>
<keyword evidence="4 8" id="KW-1003">Cell membrane</keyword>